<dbReference type="VEuPathDB" id="FungiDB:MGG_17418"/>
<dbReference type="Proteomes" id="UP000009058">
    <property type="component" value="Chromosome 5"/>
</dbReference>
<feature type="region of interest" description="Disordered" evidence="1">
    <location>
        <begin position="1"/>
        <end position="29"/>
    </location>
</feature>
<proteinExistence type="predicted"/>
<dbReference type="HOGENOM" id="CLU_2427454_0_0_1"/>
<dbReference type="AlphaFoldDB" id="G4NBA7"/>
<protein>
    <submittedName>
        <fullName evidence="2">Uncharacterized protein</fullName>
    </submittedName>
</protein>
<accession>G4NBA7</accession>
<keyword evidence="3" id="KW-1185">Reference proteome</keyword>
<dbReference type="EMBL" id="CM001235">
    <property type="protein sequence ID" value="EHA48869.1"/>
    <property type="molecule type" value="Genomic_DNA"/>
</dbReference>
<name>G4NBA7_PYRO7</name>
<dbReference type="GeneID" id="12984092"/>
<organism evidence="2 3">
    <name type="scientific">Pyricularia oryzae (strain 70-15 / ATCC MYA-4617 / FGSC 8958)</name>
    <name type="common">Rice blast fungus</name>
    <name type="synonym">Magnaporthe oryzae</name>
    <dbReference type="NCBI Taxonomy" id="242507"/>
    <lineage>
        <taxon>Eukaryota</taxon>
        <taxon>Fungi</taxon>
        <taxon>Dikarya</taxon>
        <taxon>Ascomycota</taxon>
        <taxon>Pezizomycotina</taxon>
        <taxon>Sordariomycetes</taxon>
        <taxon>Sordariomycetidae</taxon>
        <taxon>Magnaporthales</taxon>
        <taxon>Pyriculariaceae</taxon>
        <taxon>Pyricularia</taxon>
    </lineage>
</organism>
<reference key="2">
    <citation type="submission" date="2011-05" db="EMBL/GenBank/DDBJ databases">
        <title>The Genome Sequence of Magnaporthe oryzae 70-15.</title>
        <authorList>
            <consortium name="The Broad Institute Genome Sequencing Platform"/>
            <person name="Ma L.-J."/>
            <person name="Dead R."/>
            <person name="Young S.K."/>
            <person name="Zeng Q."/>
            <person name="Gargeya S."/>
            <person name="Fitzgerald M."/>
            <person name="Haas B."/>
            <person name="Abouelleil A."/>
            <person name="Alvarado L."/>
            <person name="Arachchi H.M."/>
            <person name="Berlin A."/>
            <person name="Brown A."/>
            <person name="Chapman S.B."/>
            <person name="Chen Z."/>
            <person name="Dunbar C."/>
            <person name="Freedman E."/>
            <person name="Gearin G."/>
            <person name="Gellesch M."/>
            <person name="Goldberg J."/>
            <person name="Griggs A."/>
            <person name="Gujja S."/>
            <person name="Heiman D."/>
            <person name="Howarth C."/>
            <person name="Larson L."/>
            <person name="Lui A."/>
            <person name="MacDonald P.J.P."/>
            <person name="Mehta T."/>
            <person name="Montmayeur A."/>
            <person name="Murphy C."/>
            <person name="Neiman D."/>
            <person name="Pearson M."/>
            <person name="Priest M."/>
            <person name="Roberts A."/>
            <person name="Saif S."/>
            <person name="Shea T."/>
            <person name="Shenoy N."/>
            <person name="Sisk P."/>
            <person name="Stolte C."/>
            <person name="Sykes S."/>
            <person name="Yandava C."/>
            <person name="Wortman J."/>
            <person name="Nusbaum C."/>
            <person name="Birren B."/>
        </authorList>
    </citation>
    <scope>NUCLEOTIDE SEQUENCE</scope>
    <source>
        <strain>70-15</strain>
    </source>
</reference>
<sequence length="91" mass="9761">MPAMDTHASYRTLASRSTGTFDKRQGTNVTQQGHATELILDKGCAVTNHDGPGGGGDTGSGNPPMVSGRLISHFVPLRMLPVRQPFQIDLW</sequence>
<reference evidence="2 3" key="1">
    <citation type="journal article" date="2005" name="Nature">
        <title>The genome sequence of the rice blast fungus Magnaporthe grisea.</title>
        <authorList>
            <person name="Dean R.A."/>
            <person name="Talbot N.J."/>
            <person name="Ebbole D.J."/>
            <person name="Farman M.L."/>
            <person name="Mitchell T.K."/>
            <person name="Orbach M.J."/>
            <person name="Thon M."/>
            <person name="Kulkarni R."/>
            <person name="Xu J.R."/>
            <person name="Pan H."/>
            <person name="Read N.D."/>
            <person name="Lee Y.H."/>
            <person name="Carbone I."/>
            <person name="Brown D."/>
            <person name="Oh Y.Y."/>
            <person name="Donofrio N."/>
            <person name="Jeong J.S."/>
            <person name="Soanes D.M."/>
            <person name="Djonovic S."/>
            <person name="Kolomiets E."/>
            <person name="Rehmeyer C."/>
            <person name="Li W."/>
            <person name="Harding M."/>
            <person name="Kim S."/>
            <person name="Lebrun M.H."/>
            <person name="Bohnert H."/>
            <person name="Coughlan S."/>
            <person name="Butler J."/>
            <person name="Calvo S."/>
            <person name="Ma L.J."/>
            <person name="Nicol R."/>
            <person name="Purcell S."/>
            <person name="Nusbaum C."/>
            <person name="Galagan J.E."/>
            <person name="Birren B.W."/>
        </authorList>
    </citation>
    <scope>NUCLEOTIDE SEQUENCE [LARGE SCALE GENOMIC DNA]</scope>
    <source>
        <strain evidence="3">70-15 / ATCC MYA-4617 / FGSC 8958</strain>
    </source>
</reference>
<dbReference type="KEGG" id="mgr:MGG_17418"/>
<feature type="compositionally biased region" description="Polar residues" evidence="1">
    <location>
        <begin position="12"/>
        <end position="29"/>
    </location>
</feature>
<feature type="region of interest" description="Disordered" evidence="1">
    <location>
        <begin position="46"/>
        <end position="65"/>
    </location>
</feature>
<dbReference type="OrthoDB" id="5229559at2759"/>
<gene>
    <name evidence="2" type="ORF">MGG_17418</name>
</gene>
<evidence type="ECO:0000313" key="2">
    <source>
        <dbReference type="EMBL" id="EHA48869.1"/>
    </source>
</evidence>
<evidence type="ECO:0000313" key="3">
    <source>
        <dbReference type="Proteomes" id="UP000009058"/>
    </source>
</evidence>
<dbReference type="InParanoid" id="G4NBA7"/>
<evidence type="ECO:0000256" key="1">
    <source>
        <dbReference type="SAM" id="MobiDB-lite"/>
    </source>
</evidence>
<dbReference type="RefSeq" id="XP_003718453.1">
    <property type="nucleotide sequence ID" value="XM_003718405.1"/>
</dbReference>